<evidence type="ECO:0000256" key="1">
    <source>
        <dbReference type="ARBA" id="ARBA00004429"/>
    </source>
</evidence>
<feature type="transmembrane region" description="Helical" evidence="7">
    <location>
        <begin position="357"/>
        <end position="377"/>
    </location>
</feature>
<feature type="domain" description="TRAP C4-dicarboxylate transport system permease DctM subunit" evidence="8">
    <location>
        <begin position="11"/>
        <end position="418"/>
    </location>
</feature>
<feature type="transmembrane region" description="Helical" evidence="7">
    <location>
        <begin position="47"/>
        <end position="69"/>
    </location>
</feature>
<dbReference type="InterPro" id="IPR010656">
    <property type="entry name" value="DctM"/>
</dbReference>
<feature type="transmembrane region" description="Helical" evidence="7">
    <location>
        <begin position="6"/>
        <end position="35"/>
    </location>
</feature>
<keyword evidence="10" id="KW-1185">Reference proteome</keyword>
<accession>A0AAW9RJU4</accession>
<evidence type="ECO:0000259" key="8">
    <source>
        <dbReference type="Pfam" id="PF06808"/>
    </source>
</evidence>
<evidence type="ECO:0000313" key="10">
    <source>
        <dbReference type="Proteomes" id="UP001378188"/>
    </source>
</evidence>
<dbReference type="GO" id="GO:0022857">
    <property type="term" value="F:transmembrane transporter activity"/>
    <property type="evidence" value="ECO:0007669"/>
    <property type="project" value="UniProtKB-UniRule"/>
</dbReference>
<evidence type="ECO:0000256" key="7">
    <source>
        <dbReference type="RuleBase" id="RU369079"/>
    </source>
</evidence>
<dbReference type="PIRSF" id="PIRSF006066">
    <property type="entry name" value="HI0050"/>
    <property type="match status" value="1"/>
</dbReference>
<feature type="transmembrane region" description="Helical" evidence="7">
    <location>
        <begin position="89"/>
        <end position="115"/>
    </location>
</feature>
<dbReference type="NCBIfam" id="TIGR00786">
    <property type="entry name" value="dctM"/>
    <property type="match status" value="1"/>
</dbReference>
<keyword evidence="3 7" id="KW-0997">Cell inner membrane</keyword>
<comment type="subcellular location">
    <subcellularLocation>
        <location evidence="1 7">Cell inner membrane</location>
        <topology evidence="1 7">Multi-pass membrane protein</topology>
    </subcellularLocation>
</comment>
<feature type="transmembrane region" description="Helical" evidence="7">
    <location>
        <begin position="171"/>
        <end position="194"/>
    </location>
</feature>
<evidence type="ECO:0000256" key="5">
    <source>
        <dbReference type="ARBA" id="ARBA00022989"/>
    </source>
</evidence>
<proteinExistence type="inferred from homology"/>
<evidence type="ECO:0000256" key="4">
    <source>
        <dbReference type="ARBA" id="ARBA00022692"/>
    </source>
</evidence>
<dbReference type="EMBL" id="JAZHOF010000009">
    <property type="protein sequence ID" value="MEJ8574002.1"/>
    <property type="molecule type" value="Genomic_DNA"/>
</dbReference>
<comment type="function">
    <text evidence="7">Part of the tripartite ATP-independent periplasmic (TRAP) transport system.</text>
</comment>
<keyword evidence="7" id="KW-0813">Transport</keyword>
<dbReference type="PANTHER" id="PTHR33362">
    <property type="entry name" value="SIALIC ACID TRAP TRANSPORTER PERMEASE PROTEIN SIAT-RELATED"/>
    <property type="match status" value="1"/>
</dbReference>
<dbReference type="AlphaFoldDB" id="A0AAW9RJU4"/>
<dbReference type="InterPro" id="IPR004681">
    <property type="entry name" value="TRAP_DctM"/>
</dbReference>
<feature type="transmembrane region" description="Helical" evidence="7">
    <location>
        <begin position="136"/>
        <end position="159"/>
    </location>
</feature>
<feature type="transmembrane region" description="Helical" evidence="7">
    <location>
        <begin position="397"/>
        <end position="415"/>
    </location>
</feature>
<keyword evidence="4 7" id="KW-0812">Transmembrane</keyword>
<name>A0AAW9RJU4_9HYPH</name>
<feature type="transmembrane region" description="Helical" evidence="7">
    <location>
        <begin position="315"/>
        <end position="345"/>
    </location>
</feature>
<evidence type="ECO:0000256" key="6">
    <source>
        <dbReference type="ARBA" id="ARBA00023136"/>
    </source>
</evidence>
<feature type="transmembrane region" description="Helical" evidence="7">
    <location>
        <begin position="215"/>
        <end position="236"/>
    </location>
</feature>
<comment type="similarity">
    <text evidence="7">Belongs to the TRAP transporter large permease family.</text>
</comment>
<feature type="transmembrane region" description="Helical" evidence="7">
    <location>
        <begin position="242"/>
        <end position="258"/>
    </location>
</feature>
<feature type="transmembrane region" description="Helical" evidence="7">
    <location>
        <begin position="278"/>
        <end position="295"/>
    </location>
</feature>
<sequence length="428" mass="45056">MTGADWILTAGITVLLVLGVPFAFAIGIGVVLALLVSGIDTIVAIQYSVSGIEVYALLAVPCFILAGDIMHTGGLSGRLVELAMVTARYLRGGLGMVAVLSATFFGAISGSAPATTAAIGKLTIPEMEKRGYSKSFAAALAAAYGPIGIMIPPSIPMVIWGIIANVSVPRLFLAGIVPGLLLCLALMTMCNVYARRIDLPRDSRRFSWNELGRALWDSKWALLAPVIILGGIYGGIFTPTEAGVIGVLYGLIVGLFIHRELKLADIPAILLRSMRTTAAIIFIVALSTAYGWLIALEKVADRLGAAIAQFSDEKVIVLLVLNVVLLLVGALMDTIAIMIVFSGFLISIGTQLGLDPVHLGAMIVVNLGIGLATPPFGYTLFTAAAISDVPLGRINRMLWPLIAAEIAVVVLIALVPELSLWLPNLVYG</sequence>
<gene>
    <name evidence="9" type="ORF">V3328_21115</name>
</gene>
<keyword evidence="5 7" id="KW-1133">Transmembrane helix</keyword>
<dbReference type="GO" id="GO:0005886">
    <property type="term" value="C:plasma membrane"/>
    <property type="evidence" value="ECO:0007669"/>
    <property type="project" value="UniProtKB-SubCell"/>
</dbReference>
<organism evidence="9 10">
    <name type="scientific">Microbaculum marinum</name>
    <dbReference type="NCBI Taxonomy" id="1764581"/>
    <lineage>
        <taxon>Bacteria</taxon>
        <taxon>Pseudomonadati</taxon>
        <taxon>Pseudomonadota</taxon>
        <taxon>Alphaproteobacteria</taxon>
        <taxon>Hyphomicrobiales</taxon>
        <taxon>Tepidamorphaceae</taxon>
        <taxon>Microbaculum</taxon>
    </lineage>
</organism>
<evidence type="ECO:0000313" key="9">
    <source>
        <dbReference type="EMBL" id="MEJ8574002.1"/>
    </source>
</evidence>
<evidence type="ECO:0000256" key="2">
    <source>
        <dbReference type="ARBA" id="ARBA00022475"/>
    </source>
</evidence>
<dbReference type="Pfam" id="PF06808">
    <property type="entry name" value="DctM"/>
    <property type="match status" value="1"/>
</dbReference>
<protein>
    <recommendedName>
        <fullName evidence="7">TRAP transporter large permease protein</fullName>
    </recommendedName>
</protein>
<comment type="caution">
    <text evidence="9">The sequence shown here is derived from an EMBL/GenBank/DDBJ whole genome shotgun (WGS) entry which is preliminary data.</text>
</comment>
<dbReference type="RefSeq" id="WP_340331695.1">
    <property type="nucleotide sequence ID" value="NZ_JAZHOF010000009.1"/>
</dbReference>
<comment type="subunit">
    <text evidence="7">The complex comprises the extracytoplasmic solute receptor protein and the two transmembrane proteins.</text>
</comment>
<keyword evidence="6 7" id="KW-0472">Membrane</keyword>
<reference evidence="9 10" key="1">
    <citation type="submission" date="2024-02" db="EMBL/GenBank/DDBJ databases">
        <title>Genome analysis and characterization of Microbaculum marinisediminis sp. nov., isolated from marine sediment.</title>
        <authorList>
            <person name="Du Z.-J."/>
            <person name="Ye Y.-Q."/>
            <person name="Zhang Z.-R."/>
            <person name="Yuan S.-M."/>
            <person name="Zhang X.-Y."/>
        </authorList>
    </citation>
    <scope>NUCLEOTIDE SEQUENCE [LARGE SCALE GENOMIC DNA]</scope>
    <source>
        <strain evidence="9 10">SDUM1044001</strain>
    </source>
</reference>
<keyword evidence="2" id="KW-1003">Cell membrane</keyword>
<dbReference type="Proteomes" id="UP001378188">
    <property type="component" value="Unassembled WGS sequence"/>
</dbReference>
<evidence type="ECO:0000256" key="3">
    <source>
        <dbReference type="ARBA" id="ARBA00022519"/>
    </source>
</evidence>